<evidence type="ECO:0000313" key="2">
    <source>
        <dbReference type="Proteomes" id="UP001060085"/>
    </source>
</evidence>
<sequence>MDLLCTPCYALAQMSCYVDIFPCCRLYLIKHKKTLTLERILAPYLHPGPLLMEWKVSDSGEWIHLKRDVAPWRVWPNRSTWTPHHALQGAGHLVDSQEELETKLILTNNMGRAIVMEIERSLCPWGPTIALHVLLYSGIEATLMCLDSLRLPSCAQTPHINSGLSEAHRYPTQPQLT</sequence>
<keyword evidence="2" id="KW-1185">Reference proteome</keyword>
<gene>
    <name evidence="1" type="ORF">M9H77_13053</name>
</gene>
<organism evidence="1 2">
    <name type="scientific">Catharanthus roseus</name>
    <name type="common">Madagascar periwinkle</name>
    <name type="synonym">Vinca rosea</name>
    <dbReference type="NCBI Taxonomy" id="4058"/>
    <lineage>
        <taxon>Eukaryota</taxon>
        <taxon>Viridiplantae</taxon>
        <taxon>Streptophyta</taxon>
        <taxon>Embryophyta</taxon>
        <taxon>Tracheophyta</taxon>
        <taxon>Spermatophyta</taxon>
        <taxon>Magnoliopsida</taxon>
        <taxon>eudicotyledons</taxon>
        <taxon>Gunneridae</taxon>
        <taxon>Pentapetalae</taxon>
        <taxon>asterids</taxon>
        <taxon>lamiids</taxon>
        <taxon>Gentianales</taxon>
        <taxon>Apocynaceae</taxon>
        <taxon>Rauvolfioideae</taxon>
        <taxon>Vinceae</taxon>
        <taxon>Catharanthinae</taxon>
        <taxon>Catharanthus</taxon>
    </lineage>
</organism>
<dbReference type="Proteomes" id="UP001060085">
    <property type="component" value="Linkage Group LG03"/>
</dbReference>
<accession>A0ACC0BJA0</accession>
<evidence type="ECO:0000313" key="1">
    <source>
        <dbReference type="EMBL" id="KAI5672689.1"/>
    </source>
</evidence>
<name>A0ACC0BJA0_CATRO</name>
<comment type="caution">
    <text evidence="1">The sequence shown here is derived from an EMBL/GenBank/DDBJ whole genome shotgun (WGS) entry which is preliminary data.</text>
</comment>
<protein>
    <submittedName>
        <fullName evidence="1">Uncharacterized protein</fullName>
    </submittedName>
</protein>
<reference evidence="2" key="1">
    <citation type="journal article" date="2023" name="Nat. Plants">
        <title>Single-cell RNA sequencing provides a high-resolution roadmap for understanding the multicellular compartmentation of specialized metabolism.</title>
        <authorList>
            <person name="Sun S."/>
            <person name="Shen X."/>
            <person name="Li Y."/>
            <person name="Li Y."/>
            <person name="Wang S."/>
            <person name="Li R."/>
            <person name="Zhang H."/>
            <person name="Shen G."/>
            <person name="Guo B."/>
            <person name="Wei J."/>
            <person name="Xu J."/>
            <person name="St-Pierre B."/>
            <person name="Chen S."/>
            <person name="Sun C."/>
        </authorList>
    </citation>
    <scope>NUCLEOTIDE SEQUENCE [LARGE SCALE GENOMIC DNA]</scope>
</reference>
<dbReference type="EMBL" id="CM044703">
    <property type="protein sequence ID" value="KAI5672689.1"/>
    <property type="molecule type" value="Genomic_DNA"/>
</dbReference>
<proteinExistence type="predicted"/>